<name>A0A0R2BD25_SECCO</name>
<dbReference type="PATRIC" id="fig|1423733.4.peg.798"/>
<dbReference type="STRING" id="33960.TY91_12605"/>
<reference evidence="1 2" key="1">
    <citation type="journal article" date="2015" name="Genome Announc.">
        <title>Expanding the biotechnology potential of lactobacilli through comparative genomics of 213 strains and associated genera.</title>
        <authorList>
            <person name="Sun Z."/>
            <person name="Harris H.M."/>
            <person name="McCann A."/>
            <person name="Guo C."/>
            <person name="Argimon S."/>
            <person name="Zhang W."/>
            <person name="Yang X."/>
            <person name="Jeffery I.B."/>
            <person name="Cooney J.C."/>
            <person name="Kagawa T.F."/>
            <person name="Liu W."/>
            <person name="Song Y."/>
            <person name="Salvetti E."/>
            <person name="Wrobel A."/>
            <person name="Rasinkangas P."/>
            <person name="Parkhill J."/>
            <person name="Rea M.C."/>
            <person name="O'Sullivan O."/>
            <person name="Ritari J."/>
            <person name="Douillard F.P."/>
            <person name="Paul Ross R."/>
            <person name="Yang R."/>
            <person name="Briner A.E."/>
            <person name="Felis G.E."/>
            <person name="de Vos W.M."/>
            <person name="Barrangou R."/>
            <person name="Klaenhammer T.R."/>
            <person name="Caufield P.W."/>
            <person name="Cui Y."/>
            <person name="Zhang H."/>
            <person name="O'Toole P.W."/>
        </authorList>
    </citation>
    <scope>NUCLEOTIDE SEQUENCE [LARGE SCALE GENOMIC DNA]</scope>
    <source>
        <strain evidence="1 2">DSM 20515</strain>
    </source>
</reference>
<dbReference type="InterPro" id="IPR026893">
    <property type="entry name" value="Tyr/Ser_Pase_IphP-type"/>
</dbReference>
<dbReference type="InterPro" id="IPR016130">
    <property type="entry name" value="Tyr_Pase_AS"/>
</dbReference>
<dbReference type="RefSeq" id="WP_054761780.1">
    <property type="nucleotide sequence ID" value="NZ_AYYR01000015.1"/>
</dbReference>
<dbReference type="InterPro" id="IPR029021">
    <property type="entry name" value="Prot-tyrosine_phosphatase-like"/>
</dbReference>
<dbReference type="SUPFAM" id="SSF52799">
    <property type="entry name" value="(Phosphotyrosine protein) phosphatases II"/>
    <property type="match status" value="1"/>
</dbReference>
<dbReference type="Gene3D" id="3.90.190.10">
    <property type="entry name" value="Protein tyrosine phosphatase superfamily"/>
    <property type="match status" value="1"/>
</dbReference>
<gene>
    <name evidence="1" type="ORF">FC82_GL000766</name>
</gene>
<protein>
    <submittedName>
        <fullName evidence="1">Protein-tyrosine-phosphatase</fullName>
    </submittedName>
</protein>
<sequence length="265" mass="29947">MQTTNQRLLDISGGINFRELGGYPTVDGRTVKWQRAIRTASLARLTDDDQQTLINYGVKVDVNFRSNTEITKEPDRVPTGVRYQHLPVFEEDQTDNSKTQAEIQAELKEKAENGFQHMLDTYHDMITTEKSHEAYQQFFQTLLTTENDVVLFHCTAGKDRTGMGAVFFLNALGVAQPTIRQDYLLTNQVAAGLLHRRLESAKAEGVSGQLLDSIKALWRVSDAYYENAMTAIRDDYGDMHGFLTKALDLSDQDITDLQTLYLTKA</sequence>
<dbReference type="Proteomes" id="UP000051845">
    <property type="component" value="Unassembled WGS sequence"/>
</dbReference>
<organism evidence="1 2">
    <name type="scientific">Secundilactobacillus collinoides DSM 20515 = JCM 1123</name>
    <dbReference type="NCBI Taxonomy" id="1423733"/>
    <lineage>
        <taxon>Bacteria</taxon>
        <taxon>Bacillati</taxon>
        <taxon>Bacillota</taxon>
        <taxon>Bacilli</taxon>
        <taxon>Lactobacillales</taxon>
        <taxon>Lactobacillaceae</taxon>
        <taxon>Secundilactobacillus</taxon>
    </lineage>
</organism>
<accession>A0A0R2BD25</accession>
<evidence type="ECO:0000313" key="2">
    <source>
        <dbReference type="Proteomes" id="UP000051845"/>
    </source>
</evidence>
<evidence type="ECO:0000313" key="1">
    <source>
        <dbReference type="EMBL" id="KRM76967.1"/>
    </source>
</evidence>
<dbReference type="EMBL" id="AYYR01000015">
    <property type="protein sequence ID" value="KRM76967.1"/>
    <property type="molecule type" value="Genomic_DNA"/>
</dbReference>
<dbReference type="PROSITE" id="PS00383">
    <property type="entry name" value="TYR_PHOSPHATASE_1"/>
    <property type="match status" value="1"/>
</dbReference>
<dbReference type="GO" id="GO:0004721">
    <property type="term" value="F:phosphoprotein phosphatase activity"/>
    <property type="evidence" value="ECO:0007669"/>
    <property type="project" value="InterPro"/>
</dbReference>
<dbReference type="AlphaFoldDB" id="A0A0R2BD25"/>
<comment type="caution">
    <text evidence="1">The sequence shown here is derived from an EMBL/GenBank/DDBJ whole genome shotgun (WGS) entry which is preliminary data.</text>
</comment>
<dbReference type="Pfam" id="PF13350">
    <property type="entry name" value="Y_phosphatase3"/>
    <property type="match status" value="1"/>
</dbReference>
<proteinExistence type="predicted"/>